<sequence>MPSIKSLFILVVGAMLVVGGMVTLFFNDRGYQHDVQHLNVTPEGEDVYNYSELSTAGQSAFLHAYRAANNDGTYTVYDKAEKPQEFAYLTDATMEYTVYYQGDYYRLYTSQAGGHEMGGQRVITGLVGVLGGISLLGAGLRAGSDRLIHYSVLSGIIVGSGVAFTGSLWPGHTAIRTPILAGYLLCLLTTIVARGLLELLERPSSSVPE</sequence>
<protein>
    <recommendedName>
        <fullName evidence="2">DUF7979 domain-containing protein</fullName>
    </recommendedName>
</protein>
<evidence type="ECO:0000313" key="4">
    <source>
        <dbReference type="Proteomes" id="UP001597119"/>
    </source>
</evidence>
<dbReference type="RefSeq" id="WP_379814529.1">
    <property type="nucleotide sequence ID" value="NZ_JBHUDJ010000007.1"/>
</dbReference>
<dbReference type="EMBL" id="JBHUDJ010000007">
    <property type="protein sequence ID" value="MFD1588046.1"/>
    <property type="molecule type" value="Genomic_DNA"/>
</dbReference>
<name>A0ABD6CEC6_9EURY</name>
<keyword evidence="1" id="KW-1133">Transmembrane helix</keyword>
<reference evidence="3 4" key="1">
    <citation type="journal article" date="2019" name="Int. J. Syst. Evol. Microbiol.">
        <title>The Global Catalogue of Microorganisms (GCM) 10K type strain sequencing project: providing services to taxonomists for standard genome sequencing and annotation.</title>
        <authorList>
            <consortium name="The Broad Institute Genomics Platform"/>
            <consortium name="The Broad Institute Genome Sequencing Center for Infectious Disease"/>
            <person name="Wu L."/>
            <person name="Ma J."/>
        </authorList>
    </citation>
    <scope>NUCLEOTIDE SEQUENCE [LARGE SCALE GENOMIC DNA]</scope>
    <source>
        <strain evidence="3 4">CGMCC 1.12125</strain>
    </source>
</reference>
<dbReference type="Proteomes" id="UP001597119">
    <property type="component" value="Unassembled WGS sequence"/>
</dbReference>
<organism evidence="3 4">
    <name type="scientific">Halorientalis brevis</name>
    <dbReference type="NCBI Taxonomy" id="1126241"/>
    <lineage>
        <taxon>Archaea</taxon>
        <taxon>Methanobacteriati</taxon>
        <taxon>Methanobacteriota</taxon>
        <taxon>Stenosarchaea group</taxon>
        <taxon>Halobacteria</taxon>
        <taxon>Halobacteriales</taxon>
        <taxon>Haloarculaceae</taxon>
        <taxon>Halorientalis</taxon>
    </lineage>
</organism>
<evidence type="ECO:0000259" key="2">
    <source>
        <dbReference type="Pfam" id="PF25934"/>
    </source>
</evidence>
<keyword evidence="4" id="KW-1185">Reference proteome</keyword>
<evidence type="ECO:0000313" key="3">
    <source>
        <dbReference type="EMBL" id="MFD1588046.1"/>
    </source>
</evidence>
<feature type="transmembrane region" description="Helical" evidence="1">
    <location>
        <begin position="122"/>
        <end position="140"/>
    </location>
</feature>
<accession>A0ABD6CEC6</accession>
<comment type="caution">
    <text evidence="3">The sequence shown here is derived from an EMBL/GenBank/DDBJ whole genome shotgun (WGS) entry which is preliminary data.</text>
</comment>
<dbReference type="InterPro" id="IPR058285">
    <property type="entry name" value="DUF7979"/>
</dbReference>
<feature type="transmembrane region" description="Helical" evidence="1">
    <location>
        <begin position="7"/>
        <end position="26"/>
    </location>
</feature>
<feature type="transmembrane region" description="Helical" evidence="1">
    <location>
        <begin position="147"/>
        <end position="169"/>
    </location>
</feature>
<feature type="transmembrane region" description="Helical" evidence="1">
    <location>
        <begin position="175"/>
        <end position="197"/>
    </location>
</feature>
<proteinExistence type="predicted"/>
<keyword evidence="1" id="KW-0472">Membrane</keyword>
<keyword evidence="1" id="KW-0812">Transmembrane</keyword>
<feature type="domain" description="DUF7979" evidence="2">
    <location>
        <begin position="31"/>
        <end position="107"/>
    </location>
</feature>
<gene>
    <name evidence="3" type="ORF">ACFR9U_13765</name>
</gene>
<dbReference type="Pfam" id="PF25934">
    <property type="entry name" value="DUF7979"/>
    <property type="match status" value="1"/>
</dbReference>
<evidence type="ECO:0000256" key="1">
    <source>
        <dbReference type="SAM" id="Phobius"/>
    </source>
</evidence>
<dbReference type="AlphaFoldDB" id="A0ABD6CEC6"/>